<dbReference type="Pfam" id="PF01636">
    <property type="entry name" value="APH"/>
    <property type="match status" value="1"/>
</dbReference>
<dbReference type="Gene3D" id="3.90.1200.10">
    <property type="match status" value="1"/>
</dbReference>
<feature type="region of interest" description="Disordered" evidence="1">
    <location>
        <begin position="1"/>
        <end position="28"/>
    </location>
</feature>
<comment type="caution">
    <text evidence="3">The sequence shown here is derived from an EMBL/GenBank/DDBJ whole genome shotgun (WGS) entry which is preliminary data.</text>
</comment>
<organism evidence="3 4">
    <name type="scientific">Streptomyces chisholmiae</name>
    <dbReference type="NCBI Taxonomy" id="3075540"/>
    <lineage>
        <taxon>Bacteria</taxon>
        <taxon>Bacillati</taxon>
        <taxon>Actinomycetota</taxon>
        <taxon>Actinomycetes</taxon>
        <taxon>Kitasatosporales</taxon>
        <taxon>Streptomycetaceae</taxon>
        <taxon>Streptomyces</taxon>
    </lineage>
</organism>
<dbReference type="InterPro" id="IPR011009">
    <property type="entry name" value="Kinase-like_dom_sf"/>
</dbReference>
<reference evidence="4" key="1">
    <citation type="submission" date="2023-07" db="EMBL/GenBank/DDBJ databases">
        <title>30 novel species of actinomycetes from the DSMZ collection.</title>
        <authorList>
            <person name="Nouioui I."/>
        </authorList>
    </citation>
    <scope>NUCLEOTIDE SEQUENCE [LARGE SCALE GENOMIC DNA]</scope>
    <source>
        <strain evidence="4">DSM 44915</strain>
    </source>
</reference>
<dbReference type="SUPFAM" id="SSF56112">
    <property type="entry name" value="Protein kinase-like (PK-like)"/>
    <property type="match status" value="1"/>
</dbReference>
<feature type="compositionally biased region" description="Low complexity" evidence="1">
    <location>
        <begin position="1"/>
        <end position="10"/>
    </location>
</feature>
<proteinExistence type="predicted"/>
<evidence type="ECO:0000313" key="4">
    <source>
        <dbReference type="Proteomes" id="UP001183410"/>
    </source>
</evidence>
<evidence type="ECO:0000256" key="1">
    <source>
        <dbReference type="SAM" id="MobiDB-lite"/>
    </source>
</evidence>
<feature type="compositionally biased region" description="Basic and acidic residues" evidence="1">
    <location>
        <begin position="12"/>
        <end position="28"/>
    </location>
</feature>
<dbReference type="InterPro" id="IPR002575">
    <property type="entry name" value="Aminoglycoside_PTrfase"/>
</dbReference>
<gene>
    <name evidence="3" type="ORF">RM844_12165</name>
</gene>
<sequence length="280" mass="29734">MTVEAAAPGAGERGRVARHGPEVVKTHRADTDPAALRVRVQVARWPGLGGVLLPPLAEPAVREGRLVTRWPYGEPVDQAVPERYPWAAAGALLARLHAAPLAELPGPLPAAGGRQRLARAVRRLRGLPPEPRLGAARRLVLRAHRRPLPPPGRQPALCHGDFHLGQLVRAAGPPAGWRLIDIDDLGVGDPAWDLARPAAWYAAGLLPPEDWQQLLAGYRLVEPDAAGAAGDPWPWLEGPARALTVQSAAQEVARAQLEARQLSEAGVALVDACGRIAGLP</sequence>
<evidence type="ECO:0000259" key="2">
    <source>
        <dbReference type="Pfam" id="PF01636"/>
    </source>
</evidence>
<dbReference type="EMBL" id="JAVREO010000006">
    <property type="protein sequence ID" value="MDT0267044.1"/>
    <property type="molecule type" value="Genomic_DNA"/>
</dbReference>
<dbReference type="Proteomes" id="UP001183410">
    <property type="component" value="Unassembled WGS sequence"/>
</dbReference>
<accession>A0ABU2JPY9</accession>
<evidence type="ECO:0000313" key="3">
    <source>
        <dbReference type="EMBL" id="MDT0267044.1"/>
    </source>
</evidence>
<name>A0ABU2JPY9_9ACTN</name>
<dbReference type="RefSeq" id="WP_311667101.1">
    <property type="nucleotide sequence ID" value="NZ_JAVREO010000006.1"/>
</dbReference>
<keyword evidence="4" id="KW-1185">Reference proteome</keyword>
<feature type="domain" description="Aminoglycoside phosphotransferase" evidence="2">
    <location>
        <begin position="80"/>
        <end position="201"/>
    </location>
</feature>
<protein>
    <submittedName>
        <fullName evidence="3">Phosphotransferase</fullName>
    </submittedName>
</protein>